<name>A0A0R2PE29_9ACTN</name>
<dbReference type="Gene3D" id="3.40.50.10490">
    <property type="entry name" value="Glucose-6-phosphate isomerase like protein, domain 1"/>
    <property type="match status" value="1"/>
</dbReference>
<dbReference type="PANTHER" id="PTHR30390">
    <property type="entry name" value="SEDOHEPTULOSE 7-PHOSPHATE ISOMERASE / DNAA INITIATOR-ASSOCIATING FACTOR FOR REPLICATION INITIATION"/>
    <property type="match status" value="1"/>
</dbReference>
<gene>
    <name evidence="2" type="ORF">ABR54_02255</name>
</gene>
<accession>A0A0R2PE29</accession>
<protein>
    <recommendedName>
        <fullName evidence="1">SIS domain-containing protein</fullName>
    </recommendedName>
</protein>
<evidence type="ECO:0000313" key="2">
    <source>
        <dbReference type="EMBL" id="KRO36150.1"/>
    </source>
</evidence>
<dbReference type="Pfam" id="PF13580">
    <property type="entry name" value="SIS_2"/>
    <property type="match status" value="1"/>
</dbReference>
<dbReference type="CDD" id="cd05013">
    <property type="entry name" value="SIS_RpiR"/>
    <property type="match status" value="1"/>
</dbReference>
<dbReference type="GO" id="GO:0097367">
    <property type="term" value="F:carbohydrate derivative binding"/>
    <property type="evidence" value="ECO:0007669"/>
    <property type="project" value="InterPro"/>
</dbReference>
<reference evidence="2 3" key="1">
    <citation type="submission" date="2015-10" db="EMBL/GenBank/DDBJ databases">
        <title>Metagenome-Assembled Genomes uncover a global brackish microbiome.</title>
        <authorList>
            <person name="Hugerth L.W."/>
            <person name="Larsson J."/>
            <person name="Alneberg J."/>
            <person name="Lindh M.V."/>
            <person name="Legrand C."/>
            <person name="Pinhassi J."/>
            <person name="Andersson A.F."/>
        </authorList>
    </citation>
    <scope>NUCLEOTIDE SEQUENCE [LARGE SCALE GENOMIC DNA]</scope>
    <source>
        <strain evidence="2">BACL15 MAG-120619-bin91</strain>
    </source>
</reference>
<dbReference type="NCBIfam" id="NF002805">
    <property type="entry name" value="PRK02947.1"/>
    <property type="match status" value="1"/>
</dbReference>
<evidence type="ECO:0000259" key="1">
    <source>
        <dbReference type="PROSITE" id="PS51464"/>
    </source>
</evidence>
<sequence length="268" mass="28540">MSTSLAGLWSTKALQLIQDLMNQQGTNISAAAQWCADSILNDGVVHLFGTGHSRIPLEEMFPRYGSYAGFNPMAELSMTFHTQVVGSNGQRQAMFIERVEGFADEILKNWEFRTNDILIIFSVGGKTAVPIEMAMGARKRGIKVIAVTSMASNKAGKASHSSGTTLSDNADLVIDLMVPLGDALVEIPGMQTPVGPGSTMTAIAIVNEIKVQVAEKLFASGYTPQVLTSSAVVGEVESKRLFDAAYAEHARRLSSRLTGSNALKGGTG</sequence>
<dbReference type="InterPro" id="IPR050099">
    <property type="entry name" value="SIS_GmhA/DiaA_subfam"/>
</dbReference>
<dbReference type="PROSITE" id="PS51464">
    <property type="entry name" value="SIS"/>
    <property type="match status" value="1"/>
</dbReference>
<dbReference type="InterPro" id="IPR046348">
    <property type="entry name" value="SIS_dom_sf"/>
</dbReference>
<comment type="caution">
    <text evidence="2">The sequence shown here is derived from an EMBL/GenBank/DDBJ whole genome shotgun (WGS) entry which is preliminary data.</text>
</comment>
<dbReference type="Proteomes" id="UP000053274">
    <property type="component" value="Unassembled WGS sequence"/>
</dbReference>
<feature type="domain" description="SIS" evidence="1">
    <location>
        <begin position="35"/>
        <end position="219"/>
    </location>
</feature>
<evidence type="ECO:0000313" key="3">
    <source>
        <dbReference type="Proteomes" id="UP000053274"/>
    </source>
</evidence>
<dbReference type="SUPFAM" id="SSF53697">
    <property type="entry name" value="SIS domain"/>
    <property type="match status" value="1"/>
</dbReference>
<dbReference type="PANTHER" id="PTHR30390:SF7">
    <property type="entry name" value="PHOSPHOHEPTOSE ISOMERASE"/>
    <property type="match status" value="1"/>
</dbReference>
<proteinExistence type="predicted"/>
<dbReference type="InterPro" id="IPR035472">
    <property type="entry name" value="RpiR-like_SIS"/>
</dbReference>
<organism evidence="2 3">
    <name type="scientific">Actinobacteria bacterium BACL15 MAG-120619-bin91</name>
    <dbReference type="NCBI Taxonomy" id="1655562"/>
    <lineage>
        <taxon>Bacteria</taxon>
        <taxon>Bacillati</taxon>
        <taxon>Actinomycetota</taxon>
        <taxon>Actinomycetes</taxon>
        <taxon>Actinomycetes incertae sedis</taxon>
        <taxon>ac1 cluster</taxon>
    </lineage>
</organism>
<dbReference type="AlphaFoldDB" id="A0A0R2PE29"/>
<dbReference type="GO" id="GO:1901135">
    <property type="term" value="P:carbohydrate derivative metabolic process"/>
    <property type="evidence" value="ECO:0007669"/>
    <property type="project" value="InterPro"/>
</dbReference>
<dbReference type="InterPro" id="IPR001347">
    <property type="entry name" value="SIS_dom"/>
</dbReference>
<dbReference type="EMBL" id="LIAM01000025">
    <property type="protein sequence ID" value="KRO36150.1"/>
    <property type="molecule type" value="Genomic_DNA"/>
</dbReference>